<protein>
    <submittedName>
        <fullName evidence="1">Uncharacterized protein</fullName>
    </submittedName>
</protein>
<accession>A0A9Q5ZGD1</accession>
<organism evidence="1 2">
    <name type="scientific">Nostoc linckia z8</name>
    <dbReference type="NCBI Taxonomy" id="1628746"/>
    <lineage>
        <taxon>Bacteria</taxon>
        <taxon>Bacillati</taxon>
        <taxon>Cyanobacteriota</taxon>
        <taxon>Cyanophyceae</taxon>
        <taxon>Nostocales</taxon>
        <taxon>Nostocaceae</taxon>
        <taxon>Nostoc</taxon>
    </lineage>
</organism>
<reference evidence="1 2" key="1">
    <citation type="submission" date="2015-02" db="EMBL/GenBank/DDBJ databases">
        <title>Nostoc linckia genome annotation.</title>
        <authorList>
            <person name="Zhou Z."/>
        </authorList>
    </citation>
    <scope>NUCLEOTIDE SEQUENCE [LARGE SCALE GENOMIC DNA]</scope>
    <source>
        <strain evidence="2">z8</strain>
    </source>
</reference>
<evidence type="ECO:0000313" key="1">
    <source>
        <dbReference type="EMBL" id="PHK07044.1"/>
    </source>
</evidence>
<sequence>MKLLFIFTKDYKILMKEYPLHKETIFLLPGLTQKSPNFIMASDSVVISPDVEIACLHSVSVAMTI</sequence>
<comment type="caution">
    <text evidence="1">The sequence shown here is derived from an EMBL/GenBank/DDBJ whole genome shotgun (WGS) entry which is preliminary data.</text>
</comment>
<gene>
    <name evidence="1" type="ORF">VF08_01920</name>
</gene>
<dbReference type="EMBL" id="LAHD01000003">
    <property type="protein sequence ID" value="PHK07044.1"/>
    <property type="molecule type" value="Genomic_DNA"/>
</dbReference>
<proteinExistence type="predicted"/>
<evidence type="ECO:0000313" key="2">
    <source>
        <dbReference type="Proteomes" id="UP000222310"/>
    </source>
</evidence>
<dbReference type="AlphaFoldDB" id="A0A9Q5ZGD1"/>
<name>A0A9Q5ZGD1_NOSLI</name>
<dbReference type="Proteomes" id="UP000222310">
    <property type="component" value="Unassembled WGS sequence"/>
</dbReference>